<dbReference type="AlphaFoldDB" id="Q2FPE3"/>
<accession>Q2FPE3</accession>
<evidence type="ECO:0000259" key="6">
    <source>
        <dbReference type="Pfam" id="PF05048"/>
    </source>
</evidence>
<proteinExistence type="predicted"/>
<dbReference type="Proteomes" id="UP000001941">
    <property type="component" value="Chromosome"/>
</dbReference>
<keyword evidence="5" id="KW-0472">Membrane</keyword>
<dbReference type="EnsemblBacteria" id="ABD40717">
    <property type="protein sequence ID" value="ABD40717"/>
    <property type="gene ID" value="Mhun_0967"/>
</dbReference>
<dbReference type="PANTHER" id="PTHR22990:SF15">
    <property type="entry name" value="F-BOX ONLY PROTEIN 10"/>
    <property type="match status" value="1"/>
</dbReference>
<evidence type="ECO:0000256" key="5">
    <source>
        <dbReference type="SAM" id="Phobius"/>
    </source>
</evidence>
<dbReference type="InterPro" id="IPR039448">
    <property type="entry name" value="Beta_helix"/>
</dbReference>
<dbReference type="NCBIfam" id="TIGR03804">
    <property type="entry name" value="para_beta_helix"/>
    <property type="match status" value="1"/>
</dbReference>
<dbReference type="SMART" id="SM00710">
    <property type="entry name" value="PbH1"/>
    <property type="match status" value="16"/>
</dbReference>
<keyword evidence="9" id="KW-1185">Reference proteome</keyword>
<evidence type="ECO:0000313" key="9">
    <source>
        <dbReference type="Proteomes" id="UP000001941"/>
    </source>
</evidence>
<protein>
    <recommendedName>
        <fullName evidence="2">Probable pectate lyase C</fullName>
    </recommendedName>
</protein>
<dbReference type="PROSITE" id="PS00018">
    <property type="entry name" value="EF_HAND_1"/>
    <property type="match status" value="1"/>
</dbReference>
<keyword evidence="5" id="KW-1133">Transmembrane helix</keyword>
<dbReference type="InParanoid" id="Q2FPE3"/>
<evidence type="ECO:0000256" key="2">
    <source>
        <dbReference type="ARBA" id="ARBA00016512"/>
    </source>
</evidence>
<evidence type="ECO:0000256" key="3">
    <source>
        <dbReference type="ARBA" id="ARBA00022737"/>
    </source>
</evidence>
<feature type="domain" description="Periplasmic copper-binding protein NosD beta helix" evidence="6">
    <location>
        <begin position="428"/>
        <end position="625"/>
    </location>
</feature>
<dbReference type="PANTHER" id="PTHR22990">
    <property type="entry name" value="F-BOX ONLY PROTEIN"/>
    <property type="match status" value="1"/>
</dbReference>
<keyword evidence="5" id="KW-0812">Transmembrane</keyword>
<dbReference type="HOGENOM" id="CLU_383872_0_0_2"/>
<dbReference type="EMBL" id="CP000254">
    <property type="protein sequence ID" value="ABD40717.1"/>
    <property type="molecule type" value="Genomic_DNA"/>
</dbReference>
<reference evidence="9" key="1">
    <citation type="journal article" date="2016" name="Stand. Genomic Sci.">
        <title>Complete genome sequence of Methanospirillum hungatei type strain JF1.</title>
        <authorList>
            <person name="Gunsalus R.P."/>
            <person name="Cook L.E."/>
            <person name="Crable B."/>
            <person name="Rohlin L."/>
            <person name="McDonald E."/>
            <person name="Mouttaki H."/>
            <person name="Sieber J.R."/>
            <person name="Poweleit N."/>
            <person name="Zhou H."/>
            <person name="Lapidus A.L."/>
            <person name="Daligault H.E."/>
            <person name="Land M."/>
            <person name="Gilna P."/>
            <person name="Ivanova N."/>
            <person name="Kyrpides N."/>
            <person name="Culley D.E."/>
            <person name="McInerney M.J."/>
        </authorList>
    </citation>
    <scope>NUCLEOTIDE SEQUENCE [LARGE SCALE GENOMIC DNA]</scope>
    <source>
        <strain evidence="9">ATCC 27890 / DSM 864 / NBRC 100397 / JF-1</strain>
    </source>
</reference>
<evidence type="ECO:0000259" key="7">
    <source>
        <dbReference type="Pfam" id="PF13229"/>
    </source>
</evidence>
<keyword evidence="3" id="KW-0677">Repeat</keyword>
<dbReference type="SUPFAM" id="SSF51126">
    <property type="entry name" value="Pectin lyase-like"/>
    <property type="match status" value="2"/>
</dbReference>
<dbReference type="InterPro" id="IPR018247">
    <property type="entry name" value="EF_Hand_1_Ca_BS"/>
</dbReference>
<dbReference type="InterPro" id="IPR006626">
    <property type="entry name" value="PbH1"/>
</dbReference>
<dbReference type="Pfam" id="PF05048">
    <property type="entry name" value="NosD"/>
    <property type="match status" value="1"/>
</dbReference>
<evidence type="ECO:0000313" key="8">
    <source>
        <dbReference type="EMBL" id="ABD40717.1"/>
    </source>
</evidence>
<name>Q2FPE3_METHJ</name>
<sequence>MDIIQNTYNLKRLFKIKFVIIFTIFLLYISGFSFGDDTFDENILITYPVTLEKPGVYYLNESVFINDSAIHITHSDIILDGHGNIVTGNMSSGSIGITIQHPEMMMHNITIRNITIRDFETGILIDTSHEINLEKADLISHMRTGIRIETSENIQITRCTVQNNRNEITGGYGIQISDSNKIKITNSQVTGNGKTGKSNSGGIYITNSSETSIISSQISTNPGFGIRADNGTEHLKISDCDISVNSGDGILIQSGSSPDIQKSILDKNKESGIELIKVVQPVITGNVITSGTMGISLLDTEDMTLTGNSLKNNRIGFDISASDIRYYNHHISNTNTIDSRTLIYLKDVRDRKIGPSMNPSMVIIVNSSDIALSELVLSKNCAGIILANSSNLTLTDISFIENGIGIRSEFGTNNLICNNLHAERNLVSGYYISNTNNFTLTSIYGQESPSGIYLHNATGGILKNIYMTQITGLKSRMPSGITLSGCDSITVSKSQFSECSYAGLVSDSDNLNLTDNRFLSNTYAGSVILSGPVDLYNNSFLNNEDTGLILRANQSTILRNTFTNNKNRGILLISGNENLFAYNTFKNYKNCMIQDKNAINIWNTSNMYFSDNTYPAGNYWGDPEGEGFSDICTTDPNGCCIDPYIIQLYNIDYHPLSSQYIIESTMNTDLNQNGREDLQDVVKYMNMVSSGDTSSLYDFSGDGKINLNDVVSLFHIIIKK</sequence>
<dbReference type="InterPro" id="IPR011050">
    <property type="entry name" value="Pectin_lyase_fold/virulence"/>
</dbReference>
<evidence type="ECO:0000256" key="4">
    <source>
        <dbReference type="ARBA" id="ARBA00022786"/>
    </source>
</evidence>
<gene>
    <name evidence="8" type="ordered locus">Mhun_0967</name>
</gene>
<dbReference type="Gene3D" id="2.160.20.10">
    <property type="entry name" value="Single-stranded right-handed beta-helix, Pectin lyase-like"/>
    <property type="match status" value="3"/>
</dbReference>
<keyword evidence="4" id="KW-0833">Ubl conjugation pathway</keyword>
<feature type="domain" description="Right handed beta helix" evidence="7">
    <location>
        <begin position="170"/>
        <end position="275"/>
    </location>
</feature>
<dbReference type="InterPro" id="IPR022441">
    <property type="entry name" value="Para_beta_helix_rpt-2"/>
</dbReference>
<dbReference type="eggNOG" id="arCOG02499">
    <property type="taxonomic scope" value="Archaea"/>
</dbReference>
<dbReference type="STRING" id="323259.Mhun_0967"/>
<dbReference type="Pfam" id="PF13229">
    <property type="entry name" value="Beta_helix"/>
    <property type="match status" value="1"/>
</dbReference>
<organism evidence="8 9">
    <name type="scientific">Methanospirillum hungatei JF-1 (strain ATCC 27890 / DSM 864 / NBRC 100397 / JF-1)</name>
    <dbReference type="NCBI Taxonomy" id="323259"/>
    <lineage>
        <taxon>Archaea</taxon>
        <taxon>Methanobacteriati</taxon>
        <taxon>Methanobacteriota</taxon>
        <taxon>Stenosarchaea group</taxon>
        <taxon>Methanomicrobia</taxon>
        <taxon>Methanomicrobiales</taxon>
        <taxon>Methanospirillaceae</taxon>
        <taxon>Methanospirillum</taxon>
    </lineage>
</organism>
<dbReference type="KEGG" id="mhu:Mhun_0967"/>
<evidence type="ECO:0000256" key="1">
    <source>
        <dbReference type="ARBA" id="ARBA00004906"/>
    </source>
</evidence>
<comment type="pathway">
    <text evidence="1">Protein modification; protein ubiquitination.</text>
</comment>
<dbReference type="InterPro" id="IPR007742">
    <property type="entry name" value="NosD_dom"/>
</dbReference>
<feature type="transmembrane region" description="Helical" evidence="5">
    <location>
        <begin position="16"/>
        <end position="35"/>
    </location>
</feature>
<dbReference type="InterPro" id="IPR012334">
    <property type="entry name" value="Pectin_lyas_fold"/>
</dbReference>
<dbReference type="InterPro" id="IPR051550">
    <property type="entry name" value="SCF-Subunits/Alg-Epimerases"/>
</dbReference>